<dbReference type="EMBL" id="NESN01000001">
    <property type="protein sequence ID" value="PUE55455.1"/>
    <property type="molecule type" value="Genomic_DNA"/>
</dbReference>
<comment type="caution">
    <text evidence="7">The sequence shown here is derived from an EMBL/GenBank/DDBJ whole genome shotgun (WGS) entry which is preliminary data.</text>
</comment>
<keyword evidence="3 6" id="KW-1133">Transmembrane helix</keyword>
<evidence type="ECO:0000313" key="7">
    <source>
        <dbReference type="EMBL" id="PUE55455.1"/>
    </source>
</evidence>
<evidence type="ECO:0000256" key="1">
    <source>
        <dbReference type="ARBA" id="ARBA00004141"/>
    </source>
</evidence>
<evidence type="ECO:0000256" key="4">
    <source>
        <dbReference type="ARBA" id="ARBA00023136"/>
    </source>
</evidence>
<name>A0A315EFS1_9BURK</name>
<feature type="transmembrane region" description="Helical" evidence="6">
    <location>
        <begin position="200"/>
        <end position="230"/>
    </location>
</feature>
<organism evidence="7 8">
    <name type="scientific">Limnohabitans parvus II-B4</name>
    <dbReference type="NCBI Taxonomy" id="1293052"/>
    <lineage>
        <taxon>Bacteria</taxon>
        <taxon>Pseudomonadati</taxon>
        <taxon>Pseudomonadota</taxon>
        <taxon>Betaproteobacteria</taxon>
        <taxon>Burkholderiales</taxon>
        <taxon>Comamonadaceae</taxon>
        <taxon>Limnohabitans</taxon>
    </lineage>
</organism>
<accession>A0A315EFS1</accession>
<feature type="transmembrane region" description="Helical" evidence="6">
    <location>
        <begin position="20"/>
        <end position="43"/>
    </location>
</feature>
<evidence type="ECO:0000313" key="8">
    <source>
        <dbReference type="Proteomes" id="UP000250790"/>
    </source>
</evidence>
<proteinExistence type="predicted"/>
<feature type="region of interest" description="Disordered" evidence="5">
    <location>
        <begin position="282"/>
        <end position="307"/>
    </location>
</feature>
<keyword evidence="4 6" id="KW-0472">Membrane</keyword>
<gene>
    <name evidence="7" type="ORF">B9Z37_02500</name>
</gene>
<feature type="transmembrane region" description="Helical" evidence="6">
    <location>
        <begin position="82"/>
        <end position="105"/>
    </location>
</feature>
<evidence type="ECO:0000256" key="6">
    <source>
        <dbReference type="SAM" id="Phobius"/>
    </source>
</evidence>
<comment type="subcellular location">
    <subcellularLocation>
        <location evidence="1">Membrane</location>
        <topology evidence="1">Multi-pass membrane protein</topology>
    </subcellularLocation>
</comment>
<keyword evidence="8" id="KW-1185">Reference proteome</keyword>
<feature type="transmembrane region" description="Helical" evidence="6">
    <location>
        <begin position="160"/>
        <end position="180"/>
    </location>
</feature>
<dbReference type="Proteomes" id="UP000250790">
    <property type="component" value="Unassembled WGS sequence"/>
</dbReference>
<dbReference type="RefSeq" id="WP_108311450.1">
    <property type="nucleotide sequence ID" value="NZ_NESN01000001.1"/>
</dbReference>
<evidence type="ECO:0000256" key="2">
    <source>
        <dbReference type="ARBA" id="ARBA00022692"/>
    </source>
</evidence>
<protein>
    <recommendedName>
        <fullName evidence="9">EI24 domain-containing protein</fullName>
    </recommendedName>
</protein>
<evidence type="ECO:0000256" key="5">
    <source>
        <dbReference type="SAM" id="MobiDB-lite"/>
    </source>
</evidence>
<dbReference type="OrthoDB" id="8565703at2"/>
<dbReference type="InterPro" id="IPR059112">
    <property type="entry name" value="CysZ/EI24"/>
</dbReference>
<keyword evidence="2 6" id="KW-0812">Transmembrane</keyword>
<dbReference type="Pfam" id="PF07264">
    <property type="entry name" value="EI24"/>
    <property type="match status" value="1"/>
</dbReference>
<sequence length="307" mass="33766">MKLLIDSFWRSAMYCLYPRVIGLSVLPLVLIVALSWLLGYLYWDTAVTGVRAWLDASSWLTVVWRWLEGIGLPDLKTVVAPLMVIFSVTPLVVVASLLAVSFLMTPSLTRLVADRRFVGLQRKHGGSLLFSLWWTFLSLLLALGALLLTLPMWLVPPLAMLLPALIWGWLTYRIMAFDVLAEFASADERHTLMARHRMSLLGMGVITGLMGAAPSLVWASGALFAAAFVILVPVAIWIYTLVFAFSSLWFAHFALAALQALRAEPLNAVVDEVLSAVPPSPHATAKLGMDPNDPSADVTDVEPRRAN</sequence>
<evidence type="ECO:0000256" key="3">
    <source>
        <dbReference type="ARBA" id="ARBA00022989"/>
    </source>
</evidence>
<feature type="transmembrane region" description="Helical" evidence="6">
    <location>
        <begin position="126"/>
        <end position="154"/>
    </location>
</feature>
<dbReference type="AlphaFoldDB" id="A0A315EFS1"/>
<evidence type="ECO:0008006" key="9">
    <source>
        <dbReference type="Google" id="ProtNLM"/>
    </source>
</evidence>
<reference evidence="7 8" key="1">
    <citation type="submission" date="2017-04" db="EMBL/GenBank/DDBJ databases">
        <title>Unexpected and diverse lifestyles within the genus Limnohabitans.</title>
        <authorList>
            <person name="Kasalicky V."/>
            <person name="Mehrshad M."/>
            <person name="Andrei S.-A."/>
            <person name="Salcher M."/>
            <person name="Kratochvilova H."/>
            <person name="Simek K."/>
            <person name="Ghai R."/>
        </authorList>
    </citation>
    <scope>NUCLEOTIDE SEQUENCE [LARGE SCALE GENOMIC DNA]</scope>
    <source>
        <strain evidence="7 8">II-B4</strain>
    </source>
</reference>